<dbReference type="PANTHER" id="PTHR43102:SF2">
    <property type="entry name" value="GAF DOMAIN-CONTAINING PROTEIN"/>
    <property type="match status" value="1"/>
</dbReference>
<dbReference type="CDD" id="cd01949">
    <property type="entry name" value="GGDEF"/>
    <property type="match status" value="1"/>
</dbReference>
<dbReference type="EMBL" id="VOQS01000001">
    <property type="protein sequence ID" value="TXC88798.1"/>
    <property type="molecule type" value="Genomic_DNA"/>
</dbReference>
<dbReference type="FunFam" id="3.30.70.270:FF:000001">
    <property type="entry name" value="Diguanylate cyclase domain protein"/>
    <property type="match status" value="1"/>
</dbReference>
<protein>
    <submittedName>
        <fullName evidence="2">Sensor domain-containing diguanylate cyclase</fullName>
    </submittedName>
</protein>
<dbReference type="RefSeq" id="WP_028372010.1">
    <property type="nucleotide sequence ID" value="NZ_VOQS01000001.1"/>
</dbReference>
<dbReference type="SMART" id="SM00267">
    <property type="entry name" value="GGDEF"/>
    <property type="match status" value="1"/>
</dbReference>
<dbReference type="InterPro" id="IPR029016">
    <property type="entry name" value="GAF-like_dom_sf"/>
</dbReference>
<accession>A0A5C6VZ58</accession>
<dbReference type="PROSITE" id="PS50887">
    <property type="entry name" value="GGDEF"/>
    <property type="match status" value="1"/>
</dbReference>
<dbReference type="SUPFAM" id="SSF55781">
    <property type="entry name" value="GAF domain-like"/>
    <property type="match status" value="1"/>
</dbReference>
<gene>
    <name evidence="2" type="ORF">FRZ40_15065</name>
</gene>
<dbReference type="GO" id="GO:0003824">
    <property type="term" value="F:catalytic activity"/>
    <property type="evidence" value="ECO:0007669"/>
    <property type="project" value="UniProtKB-ARBA"/>
</dbReference>
<dbReference type="NCBIfam" id="TIGR00254">
    <property type="entry name" value="GGDEF"/>
    <property type="match status" value="1"/>
</dbReference>
<dbReference type="SUPFAM" id="SSF55073">
    <property type="entry name" value="Nucleotide cyclase"/>
    <property type="match status" value="1"/>
</dbReference>
<dbReference type="Pfam" id="PF00990">
    <property type="entry name" value="GGDEF"/>
    <property type="match status" value="1"/>
</dbReference>
<dbReference type="Gene3D" id="3.30.70.270">
    <property type="match status" value="1"/>
</dbReference>
<reference evidence="2 3" key="1">
    <citation type="journal article" date="2018" name="Int. J. Syst. Evol. Microbiol.">
        <title>Paraburkholderia azotifigens sp. nov., a nitrogen-fixing bacterium isolated from paddy soil.</title>
        <authorList>
            <person name="Choi G.M."/>
            <person name="Im W.T."/>
        </authorList>
    </citation>
    <scope>NUCLEOTIDE SEQUENCE [LARGE SCALE GENOMIC DNA]</scope>
    <source>
        <strain evidence="2 3">NF 2-5-3</strain>
    </source>
</reference>
<sequence>MLRPPIPENESERVETLRSLHILDTPPEERFDRLTRLARRLFGVPIAAVTLVDSHRQWFKSHPGLDASETPRDVSFCGHAILDDDLFLVNDASADVRFADNPLVTGDPNIRFYAGYPLTVDNGSRLGTLCLIDSKPRALDDEERVLLRDLARMAEQEIAAVQLATTDELTGLSNRRGFEALAHHAIKLCKRAQKPASLLFFDLNGFKQINDVYGHAEGDRALIAFATVLRTALRDSDVIGRLGGDEFVVLLTESDQEGTLQTIERLRHQLELQNQSARTPYQLHCSVGTATYTPDSPQTIDDLLAQADVAMYANKRAQR</sequence>
<dbReference type="Pfam" id="PF01590">
    <property type="entry name" value="GAF"/>
    <property type="match status" value="1"/>
</dbReference>
<feature type="domain" description="GGDEF" evidence="1">
    <location>
        <begin position="194"/>
        <end position="319"/>
    </location>
</feature>
<comment type="caution">
    <text evidence="2">The sequence shown here is derived from an EMBL/GenBank/DDBJ whole genome shotgun (WGS) entry which is preliminary data.</text>
</comment>
<evidence type="ECO:0000313" key="3">
    <source>
        <dbReference type="Proteomes" id="UP000321776"/>
    </source>
</evidence>
<organism evidence="2 3">
    <name type="scientific">Paraburkholderia azotifigens</name>
    <dbReference type="NCBI Taxonomy" id="2057004"/>
    <lineage>
        <taxon>Bacteria</taxon>
        <taxon>Pseudomonadati</taxon>
        <taxon>Pseudomonadota</taxon>
        <taxon>Betaproteobacteria</taxon>
        <taxon>Burkholderiales</taxon>
        <taxon>Burkholderiaceae</taxon>
        <taxon>Paraburkholderia</taxon>
    </lineage>
</organism>
<dbReference type="InterPro" id="IPR003018">
    <property type="entry name" value="GAF"/>
</dbReference>
<dbReference type="PANTHER" id="PTHR43102">
    <property type="entry name" value="SLR1143 PROTEIN"/>
    <property type="match status" value="1"/>
</dbReference>
<dbReference type="SMART" id="SM00065">
    <property type="entry name" value="GAF"/>
    <property type="match status" value="1"/>
</dbReference>
<dbReference type="InterPro" id="IPR029787">
    <property type="entry name" value="Nucleotide_cyclase"/>
</dbReference>
<evidence type="ECO:0000313" key="2">
    <source>
        <dbReference type="EMBL" id="TXC88798.1"/>
    </source>
</evidence>
<name>A0A5C6VZ58_9BURK</name>
<dbReference type="Proteomes" id="UP000321776">
    <property type="component" value="Unassembled WGS sequence"/>
</dbReference>
<dbReference type="AlphaFoldDB" id="A0A5C6VZ58"/>
<evidence type="ECO:0000259" key="1">
    <source>
        <dbReference type="PROSITE" id="PS50887"/>
    </source>
</evidence>
<proteinExistence type="predicted"/>
<dbReference type="InterPro" id="IPR000160">
    <property type="entry name" value="GGDEF_dom"/>
</dbReference>
<dbReference type="InterPro" id="IPR043128">
    <property type="entry name" value="Rev_trsase/Diguanyl_cyclase"/>
</dbReference>
<dbReference type="Gene3D" id="3.30.450.40">
    <property type="match status" value="1"/>
</dbReference>